<evidence type="ECO:0000256" key="1">
    <source>
        <dbReference type="SAM" id="MobiDB-lite"/>
    </source>
</evidence>
<dbReference type="AlphaFoldDB" id="A0A916RX62"/>
<protein>
    <submittedName>
        <fullName evidence="2">Uncharacterized protein</fullName>
    </submittedName>
</protein>
<name>A0A916RX62_9BACT</name>
<sequence length="137" mass="15111">MFAAAHQMKTSLHAAREIPRPGSGSAQNLLDGCFRAFPDGSAPGGSTTDVPNANAAQSQTDTGAQMRDCASFKNSRDYWVSQRLNSLGSSPYTSNRLTSANLLWVEWRQKSIITEDRAERLLGRKRTRQRPKVPVTM</sequence>
<reference evidence="2" key="1">
    <citation type="journal article" date="2014" name="Int. J. Syst. Evol. Microbiol.">
        <title>Complete genome sequence of Corynebacterium casei LMG S-19264T (=DSM 44701T), isolated from a smear-ripened cheese.</title>
        <authorList>
            <consortium name="US DOE Joint Genome Institute (JGI-PGF)"/>
            <person name="Walter F."/>
            <person name="Albersmeier A."/>
            <person name="Kalinowski J."/>
            <person name="Ruckert C."/>
        </authorList>
    </citation>
    <scope>NUCLEOTIDE SEQUENCE</scope>
    <source>
        <strain evidence="2">CGMCC 1.15447</strain>
    </source>
</reference>
<dbReference type="Proteomes" id="UP000648801">
    <property type="component" value="Unassembled WGS sequence"/>
</dbReference>
<evidence type="ECO:0000313" key="3">
    <source>
        <dbReference type="Proteomes" id="UP000648801"/>
    </source>
</evidence>
<organism evidence="2 3">
    <name type="scientific">Edaphobacter acidisoli</name>
    <dbReference type="NCBI Taxonomy" id="2040573"/>
    <lineage>
        <taxon>Bacteria</taxon>
        <taxon>Pseudomonadati</taxon>
        <taxon>Acidobacteriota</taxon>
        <taxon>Terriglobia</taxon>
        <taxon>Terriglobales</taxon>
        <taxon>Acidobacteriaceae</taxon>
        <taxon>Edaphobacter</taxon>
    </lineage>
</organism>
<reference evidence="2" key="2">
    <citation type="submission" date="2020-09" db="EMBL/GenBank/DDBJ databases">
        <authorList>
            <person name="Sun Q."/>
            <person name="Zhou Y."/>
        </authorList>
    </citation>
    <scope>NUCLEOTIDE SEQUENCE</scope>
    <source>
        <strain evidence="2">CGMCC 1.15447</strain>
    </source>
</reference>
<gene>
    <name evidence="2" type="ORF">GCM10011507_27480</name>
</gene>
<keyword evidence="3" id="KW-1185">Reference proteome</keyword>
<accession>A0A916RX62</accession>
<dbReference type="EMBL" id="BMJB01000002">
    <property type="protein sequence ID" value="GGA74571.1"/>
    <property type="molecule type" value="Genomic_DNA"/>
</dbReference>
<evidence type="ECO:0000313" key="2">
    <source>
        <dbReference type="EMBL" id="GGA74571.1"/>
    </source>
</evidence>
<feature type="compositionally biased region" description="Polar residues" evidence="1">
    <location>
        <begin position="44"/>
        <end position="63"/>
    </location>
</feature>
<proteinExistence type="predicted"/>
<comment type="caution">
    <text evidence="2">The sequence shown here is derived from an EMBL/GenBank/DDBJ whole genome shotgun (WGS) entry which is preliminary data.</text>
</comment>
<feature type="region of interest" description="Disordered" evidence="1">
    <location>
        <begin position="37"/>
        <end position="66"/>
    </location>
</feature>